<evidence type="ECO:0000256" key="7">
    <source>
        <dbReference type="RuleBase" id="RU363032"/>
    </source>
</evidence>
<comment type="subcellular location">
    <subcellularLocation>
        <location evidence="1 7">Cell membrane</location>
        <topology evidence="1 7">Multi-pass membrane protein</topology>
    </subcellularLocation>
</comment>
<keyword evidence="4 7" id="KW-0812">Transmembrane</keyword>
<name>A0A1C4X5P1_9ACTN</name>
<dbReference type="Gene3D" id="1.10.3720.10">
    <property type="entry name" value="MetI-like"/>
    <property type="match status" value="1"/>
</dbReference>
<feature type="transmembrane region" description="Helical" evidence="7">
    <location>
        <begin position="92"/>
        <end position="111"/>
    </location>
</feature>
<dbReference type="GO" id="GO:0055085">
    <property type="term" value="P:transmembrane transport"/>
    <property type="evidence" value="ECO:0007669"/>
    <property type="project" value="InterPro"/>
</dbReference>
<feature type="transmembrane region" description="Helical" evidence="7">
    <location>
        <begin position="34"/>
        <end position="52"/>
    </location>
</feature>
<keyword evidence="11" id="KW-1185">Reference proteome</keyword>
<dbReference type="PROSITE" id="PS50928">
    <property type="entry name" value="ABC_TM1"/>
    <property type="match status" value="1"/>
</dbReference>
<feature type="domain" description="ABC transmembrane type-1" evidence="9">
    <location>
        <begin position="85"/>
        <end position="266"/>
    </location>
</feature>
<dbReference type="InterPro" id="IPR000515">
    <property type="entry name" value="MetI-like"/>
</dbReference>
<dbReference type="GO" id="GO:0005886">
    <property type="term" value="C:plasma membrane"/>
    <property type="evidence" value="ECO:0007669"/>
    <property type="project" value="UniProtKB-SubCell"/>
</dbReference>
<evidence type="ECO:0000256" key="3">
    <source>
        <dbReference type="ARBA" id="ARBA00022475"/>
    </source>
</evidence>
<evidence type="ECO:0000256" key="1">
    <source>
        <dbReference type="ARBA" id="ARBA00004651"/>
    </source>
</evidence>
<evidence type="ECO:0000256" key="5">
    <source>
        <dbReference type="ARBA" id="ARBA00022989"/>
    </source>
</evidence>
<accession>A0A1C4X5P1</accession>
<dbReference type="PANTHER" id="PTHR30151">
    <property type="entry name" value="ALKANE SULFONATE ABC TRANSPORTER-RELATED, MEMBRANE SUBUNIT"/>
    <property type="match status" value="1"/>
</dbReference>
<feature type="compositionally biased region" description="Polar residues" evidence="8">
    <location>
        <begin position="1"/>
        <end position="11"/>
    </location>
</feature>
<evidence type="ECO:0000313" key="11">
    <source>
        <dbReference type="Proteomes" id="UP000198551"/>
    </source>
</evidence>
<organism evidence="10 11">
    <name type="scientific">Micromonospora marina</name>
    <dbReference type="NCBI Taxonomy" id="307120"/>
    <lineage>
        <taxon>Bacteria</taxon>
        <taxon>Bacillati</taxon>
        <taxon>Actinomycetota</taxon>
        <taxon>Actinomycetes</taxon>
        <taxon>Micromonosporales</taxon>
        <taxon>Micromonosporaceae</taxon>
        <taxon>Micromonospora</taxon>
    </lineage>
</organism>
<proteinExistence type="inferred from homology"/>
<evidence type="ECO:0000256" key="4">
    <source>
        <dbReference type="ARBA" id="ARBA00022692"/>
    </source>
</evidence>
<feature type="transmembrane region" description="Helical" evidence="7">
    <location>
        <begin position="247"/>
        <end position="268"/>
    </location>
</feature>
<dbReference type="Proteomes" id="UP000198551">
    <property type="component" value="Unassembled WGS sequence"/>
</dbReference>
<dbReference type="Pfam" id="PF00528">
    <property type="entry name" value="BPD_transp_1"/>
    <property type="match status" value="1"/>
</dbReference>
<dbReference type="PANTHER" id="PTHR30151:SF20">
    <property type="entry name" value="ABC TRANSPORTER PERMEASE PROTEIN HI_0355-RELATED"/>
    <property type="match status" value="1"/>
</dbReference>
<comment type="similarity">
    <text evidence="7">Belongs to the binding-protein-dependent transport system permease family.</text>
</comment>
<protein>
    <submittedName>
        <fullName evidence="10">NitT/TauT family transport system permease protein</fullName>
    </submittedName>
</protein>
<feature type="transmembrane region" description="Helical" evidence="7">
    <location>
        <begin position="191"/>
        <end position="212"/>
    </location>
</feature>
<dbReference type="InterPro" id="IPR035906">
    <property type="entry name" value="MetI-like_sf"/>
</dbReference>
<feature type="transmembrane region" description="Helical" evidence="7">
    <location>
        <begin position="151"/>
        <end position="170"/>
    </location>
</feature>
<keyword evidence="3" id="KW-1003">Cell membrane</keyword>
<dbReference type="CDD" id="cd06261">
    <property type="entry name" value="TM_PBP2"/>
    <property type="match status" value="1"/>
</dbReference>
<evidence type="ECO:0000313" key="10">
    <source>
        <dbReference type="EMBL" id="SCF03755.1"/>
    </source>
</evidence>
<sequence>MSDTETVSRSAVTAPDAGPDTARPPRKLNPKIKIALGQIAVVVVWLGSWQWMSGRVVDPFFTSSPSAIGQQLLEWFRTGSIWPHLLITLQEFGAGLAIGSVAGVLVGFTLGRLPTTAAVLNPFVTVVYSMPKLALAPLFVLWFGIGFGSKIVLVGLISFFLVFYNTFTGARDVDPLFIDSLRIMGANRLTIYRRVVMPSAAVWVMTGLRIAVPQAVIGAVVGELISSNQGVGYIIANAAAFFNTTGVLAGVALVACVSVVLSQLIITLERWATRWKQG</sequence>
<dbReference type="AlphaFoldDB" id="A0A1C4X5P1"/>
<dbReference type="EMBL" id="FMCV01000006">
    <property type="protein sequence ID" value="SCF03755.1"/>
    <property type="molecule type" value="Genomic_DNA"/>
</dbReference>
<keyword evidence="6 7" id="KW-0472">Membrane</keyword>
<evidence type="ECO:0000256" key="2">
    <source>
        <dbReference type="ARBA" id="ARBA00022448"/>
    </source>
</evidence>
<dbReference type="RefSeq" id="WP_018786411.1">
    <property type="nucleotide sequence ID" value="NZ_FMCV01000006.1"/>
</dbReference>
<reference evidence="11" key="1">
    <citation type="submission" date="2016-06" db="EMBL/GenBank/DDBJ databases">
        <authorList>
            <person name="Varghese N."/>
        </authorList>
    </citation>
    <scope>NUCLEOTIDE SEQUENCE [LARGE SCALE GENOMIC DNA]</scope>
    <source>
        <strain evidence="11">DSM 45555</strain>
    </source>
</reference>
<gene>
    <name evidence="10" type="ORF">GA0070215_106158</name>
</gene>
<keyword evidence="2 7" id="KW-0813">Transport</keyword>
<keyword evidence="5 7" id="KW-1133">Transmembrane helix</keyword>
<feature type="region of interest" description="Disordered" evidence="8">
    <location>
        <begin position="1"/>
        <end position="26"/>
    </location>
</feature>
<evidence type="ECO:0000256" key="8">
    <source>
        <dbReference type="SAM" id="MobiDB-lite"/>
    </source>
</evidence>
<evidence type="ECO:0000259" key="9">
    <source>
        <dbReference type="PROSITE" id="PS50928"/>
    </source>
</evidence>
<dbReference type="SUPFAM" id="SSF161098">
    <property type="entry name" value="MetI-like"/>
    <property type="match status" value="1"/>
</dbReference>
<feature type="transmembrane region" description="Helical" evidence="7">
    <location>
        <begin position="123"/>
        <end position="145"/>
    </location>
</feature>
<evidence type="ECO:0000256" key="6">
    <source>
        <dbReference type="ARBA" id="ARBA00023136"/>
    </source>
</evidence>